<name>A0A9D4KNL3_DREPO</name>
<reference evidence="1" key="1">
    <citation type="journal article" date="2019" name="bioRxiv">
        <title>The Genome of the Zebra Mussel, Dreissena polymorpha: A Resource for Invasive Species Research.</title>
        <authorList>
            <person name="McCartney M.A."/>
            <person name="Auch B."/>
            <person name="Kono T."/>
            <person name="Mallez S."/>
            <person name="Zhang Y."/>
            <person name="Obille A."/>
            <person name="Becker A."/>
            <person name="Abrahante J.E."/>
            <person name="Garbe J."/>
            <person name="Badalamenti J.P."/>
            <person name="Herman A."/>
            <person name="Mangelson H."/>
            <person name="Liachko I."/>
            <person name="Sullivan S."/>
            <person name="Sone E.D."/>
            <person name="Koren S."/>
            <person name="Silverstein K.A.T."/>
            <person name="Beckman K.B."/>
            <person name="Gohl D.M."/>
        </authorList>
    </citation>
    <scope>NUCLEOTIDE SEQUENCE</scope>
    <source>
        <strain evidence="1">Duluth1</strain>
        <tissue evidence="1">Whole animal</tissue>
    </source>
</reference>
<comment type="caution">
    <text evidence="1">The sequence shown here is derived from an EMBL/GenBank/DDBJ whole genome shotgun (WGS) entry which is preliminary data.</text>
</comment>
<evidence type="ECO:0000313" key="2">
    <source>
        <dbReference type="Proteomes" id="UP000828390"/>
    </source>
</evidence>
<proteinExistence type="predicted"/>
<organism evidence="1 2">
    <name type="scientific">Dreissena polymorpha</name>
    <name type="common">Zebra mussel</name>
    <name type="synonym">Mytilus polymorpha</name>
    <dbReference type="NCBI Taxonomy" id="45954"/>
    <lineage>
        <taxon>Eukaryota</taxon>
        <taxon>Metazoa</taxon>
        <taxon>Spiralia</taxon>
        <taxon>Lophotrochozoa</taxon>
        <taxon>Mollusca</taxon>
        <taxon>Bivalvia</taxon>
        <taxon>Autobranchia</taxon>
        <taxon>Heteroconchia</taxon>
        <taxon>Euheterodonta</taxon>
        <taxon>Imparidentia</taxon>
        <taxon>Neoheterodontei</taxon>
        <taxon>Myida</taxon>
        <taxon>Dreissenoidea</taxon>
        <taxon>Dreissenidae</taxon>
        <taxon>Dreissena</taxon>
    </lineage>
</organism>
<reference evidence="1" key="2">
    <citation type="submission" date="2020-11" db="EMBL/GenBank/DDBJ databases">
        <authorList>
            <person name="McCartney M.A."/>
            <person name="Auch B."/>
            <person name="Kono T."/>
            <person name="Mallez S."/>
            <person name="Becker A."/>
            <person name="Gohl D.M."/>
            <person name="Silverstein K.A.T."/>
            <person name="Koren S."/>
            <person name="Bechman K.B."/>
            <person name="Herman A."/>
            <person name="Abrahante J.E."/>
            <person name="Garbe J."/>
        </authorList>
    </citation>
    <scope>NUCLEOTIDE SEQUENCE</scope>
    <source>
        <strain evidence="1">Duluth1</strain>
        <tissue evidence="1">Whole animal</tissue>
    </source>
</reference>
<accession>A0A9D4KNL3</accession>
<sequence>MLPNSLPRVALRWTPQGKRNREKATEKMWRRTVEQELKNRGLTLQTAATTAADRLKWQSLDVASSTRRRRED</sequence>
<keyword evidence="2" id="KW-1185">Reference proteome</keyword>
<dbReference type="Proteomes" id="UP000828390">
    <property type="component" value="Unassembled WGS sequence"/>
</dbReference>
<protein>
    <submittedName>
        <fullName evidence="1">Uncharacterized protein</fullName>
    </submittedName>
</protein>
<dbReference type="AlphaFoldDB" id="A0A9D4KNL3"/>
<dbReference type="EMBL" id="JAIWYP010000004">
    <property type="protein sequence ID" value="KAH3842875.1"/>
    <property type="molecule type" value="Genomic_DNA"/>
</dbReference>
<gene>
    <name evidence="1" type="ORF">DPMN_116379</name>
</gene>
<evidence type="ECO:0000313" key="1">
    <source>
        <dbReference type="EMBL" id="KAH3842875.1"/>
    </source>
</evidence>